<dbReference type="SUPFAM" id="SSF56672">
    <property type="entry name" value="DNA/RNA polymerases"/>
    <property type="match status" value="1"/>
</dbReference>
<reference evidence="2" key="1">
    <citation type="journal article" date="2016" name="Nat. Genet.">
        <title>The genome sequences of Arachis duranensis and Arachis ipaensis, the diploid ancestors of cultivated peanut.</title>
        <authorList>
            <person name="Bertioli D.J."/>
            <person name="Cannon S.B."/>
            <person name="Froenicke L."/>
            <person name="Huang G."/>
            <person name="Farmer A.D."/>
            <person name="Cannon E.K."/>
            <person name="Liu X."/>
            <person name="Gao D."/>
            <person name="Clevenger J."/>
            <person name="Dash S."/>
            <person name="Ren L."/>
            <person name="Moretzsohn M.C."/>
            <person name="Shirasawa K."/>
            <person name="Huang W."/>
            <person name="Vidigal B."/>
            <person name="Abernathy B."/>
            <person name="Chu Y."/>
            <person name="Niederhuth C.E."/>
            <person name="Umale P."/>
            <person name="Araujo A.C."/>
            <person name="Kozik A."/>
            <person name="Kim K.D."/>
            <person name="Burow M.D."/>
            <person name="Varshney R.K."/>
            <person name="Wang X."/>
            <person name="Zhang X."/>
            <person name="Barkley N."/>
            <person name="Guimaraes P.M."/>
            <person name="Isobe S."/>
            <person name="Guo B."/>
            <person name="Liao B."/>
            <person name="Stalker H.T."/>
            <person name="Schmitz R.J."/>
            <person name="Scheffler B.E."/>
            <person name="Leal-Bertioli S.C."/>
            <person name="Xun X."/>
            <person name="Jackson S.A."/>
            <person name="Michelmore R."/>
            <person name="Ozias-Akins P."/>
        </authorList>
    </citation>
    <scope>NUCLEOTIDE SEQUENCE [LARGE SCALE GENOMIC DNA]</scope>
    <source>
        <strain evidence="2">cv. V14167</strain>
    </source>
</reference>
<protein>
    <submittedName>
        <fullName evidence="3">Uncharacterized protein LOC110278251</fullName>
    </submittedName>
</protein>
<accession>A0A6P5N6I7</accession>
<organism evidence="2 3">
    <name type="scientific">Arachis duranensis</name>
    <name type="common">Wild peanut</name>
    <dbReference type="NCBI Taxonomy" id="130453"/>
    <lineage>
        <taxon>Eukaryota</taxon>
        <taxon>Viridiplantae</taxon>
        <taxon>Streptophyta</taxon>
        <taxon>Embryophyta</taxon>
        <taxon>Tracheophyta</taxon>
        <taxon>Spermatophyta</taxon>
        <taxon>Magnoliopsida</taxon>
        <taxon>eudicotyledons</taxon>
        <taxon>Gunneridae</taxon>
        <taxon>Pentapetalae</taxon>
        <taxon>rosids</taxon>
        <taxon>fabids</taxon>
        <taxon>Fabales</taxon>
        <taxon>Fabaceae</taxon>
        <taxon>Papilionoideae</taxon>
        <taxon>50 kb inversion clade</taxon>
        <taxon>dalbergioids sensu lato</taxon>
        <taxon>Dalbergieae</taxon>
        <taxon>Pterocarpus clade</taxon>
        <taxon>Arachis</taxon>
    </lineage>
</organism>
<dbReference type="InterPro" id="IPR000477">
    <property type="entry name" value="RT_dom"/>
</dbReference>
<dbReference type="InterPro" id="IPR053134">
    <property type="entry name" value="RNA-dir_DNA_polymerase"/>
</dbReference>
<dbReference type="Gene3D" id="3.10.10.10">
    <property type="entry name" value="HIV Type 1 Reverse Transcriptase, subunit A, domain 1"/>
    <property type="match status" value="1"/>
</dbReference>
<gene>
    <name evidence="3" type="primary">LOC110278251</name>
</gene>
<evidence type="ECO:0000313" key="2">
    <source>
        <dbReference type="Proteomes" id="UP000515211"/>
    </source>
</evidence>
<dbReference type="RefSeq" id="XP_020992164.1">
    <property type="nucleotide sequence ID" value="XM_021136505.1"/>
</dbReference>
<dbReference type="Gene3D" id="3.30.70.270">
    <property type="match status" value="1"/>
</dbReference>
<dbReference type="KEGG" id="adu:110278251"/>
<dbReference type="GeneID" id="110278251"/>
<dbReference type="CDD" id="cd00303">
    <property type="entry name" value="retropepsin_like"/>
    <property type="match status" value="1"/>
</dbReference>
<dbReference type="Proteomes" id="UP000515211">
    <property type="component" value="Chromosome 2"/>
</dbReference>
<dbReference type="Pfam" id="PF00078">
    <property type="entry name" value="RVT_1"/>
    <property type="match status" value="1"/>
</dbReference>
<name>A0A6P5N6I7_ARADU</name>
<dbReference type="PANTHER" id="PTHR24559">
    <property type="entry name" value="TRANSPOSON TY3-I GAG-POL POLYPROTEIN"/>
    <property type="match status" value="1"/>
</dbReference>
<dbReference type="PANTHER" id="PTHR24559:SF444">
    <property type="entry name" value="REVERSE TRANSCRIPTASE DOMAIN-CONTAINING PROTEIN"/>
    <property type="match status" value="1"/>
</dbReference>
<proteinExistence type="predicted"/>
<sequence>MGHHCKVTYQLLVGEEEVKELMQGYVTDAEGKADIEGENKDDEEETVPRISLNAMKGEFHPETLRVMVKNGETVDCSAKCKDLPLHVQGYDFAVDTFVLDLKGADIVLGVGVAAGEPIEAKASLILEEYADVFCGTHHIAPTKDIGSPHSLDTRCNPSQYKTIQIFSISEGGDGKDKFLISTIEEILDELYGARFFSKIDLQSGYHQIRRRAYDIGKTAFTTYQGHYEFVVMTFGLTNAPSTFQAIMNKIF</sequence>
<dbReference type="CDD" id="cd01647">
    <property type="entry name" value="RT_LTR"/>
    <property type="match status" value="1"/>
</dbReference>
<dbReference type="AlphaFoldDB" id="A0A6P5N6I7"/>
<dbReference type="InterPro" id="IPR043128">
    <property type="entry name" value="Rev_trsase/Diguanyl_cyclase"/>
</dbReference>
<evidence type="ECO:0000313" key="3">
    <source>
        <dbReference type="RefSeq" id="XP_020992164.1"/>
    </source>
</evidence>
<feature type="domain" description="Reverse transcriptase" evidence="1">
    <location>
        <begin position="157"/>
        <end position="251"/>
    </location>
</feature>
<evidence type="ECO:0000259" key="1">
    <source>
        <dbReference type="Pfam" id="PF00078"/>
    </source>
</evidence>
<reference evidence="3" key="2">
    <citation type="submission" date="2025-08" db="UniProtKB">
        <authorList>
            <consortium name="RefSeq"/>
        </authorList>
    </citation>
    <scope>IDENTIFICATION</scope>
    <source>
        <tissue evidence="3">Whole plant</tissue>
    </source>
</reference>
<dbReference type="InterPro" id="IPR043502">
    <property type="entry name" value="DNA/RNA_pol_sf"/>
</dbReference>
<keyword evidence="2" id="KW-1185">Reference proteome</keyword>